<keyword evidence="1" id="KW-1133">Transmembrane helix</keyword>
<gene>
    <name evidence="2" type="ORF">H5410_033056</name>
</gene>
<accession>A0A9J5YRZ2</accession>
<name>A0A9J5YRZ2_SOLCO</name>
<feature type="transmembrane region" description="Helical" evidence="1">
    <location>
        <begin position="74"/>
        <end position="93"/>
    </location>
</feature>
<evidence type="ECO:0000313" key="2">
    <source>
        <dbReference type="EMBL" id="KAG5601686.1"/>
    </source>
</evidence>
<evidence type="ECO:0000256" key="1">
    <source>
        <dbReference type="SAM" id="Phobius"/>
    </source>
</evidence>
<dbReference type="OrthoDB" id="1865546at2759"/>
<proteinExistence type="predicted"/>
<dbReference type="AlphaFoldDB" id="A0A9J5YRZ2"/>
<protein>
    <submittedName>
        <fullName evidence="2">Uncharacterized protein</fullName>
    </submittedName>
</protein>
<keyword evidence="1" id="KW-0812">Transmembrane</keyword>
<keyword evidence="3" id="KW-1185">Reference proteome</keyword>
<evidence type="ECO:0000313" key="3">
    <source>
        <dbReference type="Proteomes" id="UP000824120"/>
    </source>
</evidence>
<organism evidence="2 3">
    <name type="scientific">Solanum commersonii</name>
    <name type="common">Commerson's wild potato</name>
    <name type="synonym">Commerson's nightshade</name>
    <dbReference type="NCBI Taxonomy" id="4109"/>
    <lineage>
        <taxon>Eukaryota</taxon>
        <taxon>Viridiplantae</taxon>
        <taxon>Streptophyta</taxon>
        <taxon>Embryophyta</taxon>
        <taxon>Tracheophyta</taxon>
        <taxon>Spermatophyta</taxon>
        <taxon>Magnoliopsida</taxon>
        <taxon>eudicotyledons</taxon>
        <taxon>Gunneridae</taxon>
        <taxon>Pentapetalae</taxon>
        <taxon>asterids</taxon>
        <taxon>lamiids</taxon>
        <taxon>Solanales</taxon>
        <taxon>Solanaceae</taxon>
        <taxon>Solanoideae</taxon>
        <taxon>Solaneae</taxon>
        <taxon>Solanum</taxon>
    </lineage>
</organism>
<dbReference type="EMBL" id="JACXVP010000006">
    <property type="protein sequence ID" value="KAG5601686.1"/>
    <property type="molecule type" value="Genomic_DNA"/>
</dbReference>
<sequence length="94" mass="10678">MIASYSLKDLMSSRALNQVTNEPSVYQKVILLSIPSFIWLSSIVQRCTSFMEMCRASGNIEGCQNLMCWEKDQFVALFLNSITPTFVVNYVIVI</sequence>
<reference evidence="2 3" key="1">
    <citation type="submission" date="2020-09" db="EMBL/GenBank/DDBJ databases">
        <title>De no assembly of potato wild relative species, Solanum commersonii.</title>
        <authorList>
            <person name="Cho K."/>
        </authorList>
    </citation>
    <scope>NUCLEOTIDE SEQUENCE [LARGE SCALE GENOMIC DNA]</scope>
    <source>
        <strain evidence="2">LZ3.2</strain>
        <tissue evidence="2">Leaf</tissue>
    </source>
</reference>
<dbReference type="Proteomes" id="UP000824120">
    <property type="component" value="Chromosome 6"/>
</dbReference>
<comment type="caution">
    <text evidence="2">The sequence shown here is derived from an EMBL/GenBank/DDBJ whole genome shotgun (WGS) entry which is preliminary data.</text>
</comment>
<keyword evidence="1" id="KW-0472">Membrane</keyword>